<dbReference type="EMBL" id="JADGII010000006">
    <property type="protein sequence ID" value="MBF0636487.1"/>
    <property type="molecule type" value="Genomic_DNA"/>
</dbReference>
<dbReference type="RefSeq" id="WP_175186959.1">
    <property type="nucleotide sequence ID" value="NZ_JABVZQ010000003.1"/>
</dbReference>
<accession>A0ABR9XRG8</accession>
<comment type="similarity">
    <text evidence="2 10">Belongs to the purine nucleoside phosphorylase YfiH/LACC1 family.</text>
</comment>
<dbReference type="Pfam" id="PF02578">
    <property type="entry name" value="Cu-oxidase_4"/>
    <property type="match status" value="1"/>
</dbReference>
<evidence type="ECO:0000256" key="3">
    <source>
        <dbReference type="ARBA" id="ARBA00022679"/>
    </source>
</evidence>
<evidence type="ECO:0000256" key="6">
    <source>
        <dbReference type="ARBA" id="ARBA00022833"/>
    </source>
</evidence>
<comment type="catalytic activity">
    <reaction evidence="1">
        <text>inosine + phosphate = alpha-D-ribose 1-phosphate + hypoxanthine</text>
        <dbReference type="Rhea" id="RHEA:27646"/>
        <dbReference type="ChEBI" id="CHEBI:17368"/>
        <dbReference type="ChEBI" id="CHEBI:17596"/>
        <dbReference type="ChEBI" id="CHEBI:43474"/>
        <dbReference type="ChEBI" id="CHEBI:57720"/>
        <dbReference type="EC" id="2.4.2.1"/>
    </reaction>
    <physiologicalReaction direction="left-to-right" evidence="1">
        <dbReference type="Rhea" id="RHEA:27647"/>
    </physiologicalReaction>
</comment>
<evidence type="ECO:0000256" key="7">
    <source>
        <dbReference type="ARBA" id="ARBA00047989"/>
    </source>
</evidence>
<dbReference type="InterPro" id="IPR003730">
    <property type="entry name" value="Cu_polyphenol_OxRdtase"/>
</dbReference>
<dbReference type="Proteomes" id="UP000619838">
    <property type="component" value="Unassembled WGS sequence"/>
</dbReference>
<name>A0ABR9XRG8_9CHLB</name>
<comment type="catalytic activity">
    <reaction evidence="7">
        <text>adenosine + H2O + H(+) = inosine + NH4(+)</text>
        <dbReference type="Rhea" id="RHEA:24408"/>
        <dbReference type="ChEBI" id="CHEBI:15377"/>
        <dbReference type="ChEBI" id="CHEBI:15378"/>
        <dbReference type="ChEBI" id="CHEBI:16335"/>
        <dbReference type="ChEBI" id="CHEBI:17596"/>
        <dbReference type="ChEBI" id="CHEBI:28938"/>
        <dbReference type="EC" id="3.5.4.4"/>
    </reaction>
    <physiologicalReaction direction="left-to-right" evidence="7">
        <dbReference type="Rhea" id="RHEA:24409"/>
    </physiologicalReaction>
</comment>
<dbReference type="SUPFAM" id="SSF64438">
    <property type="entry name" value="CNF1/YfiH-like putative cysteine hydrolases"/>
    <property type="match status" value="1"/>
</dbReference>
<gene>
    <name evidence="11" type="primary">pgeF</name>
    <name evidence="11" type="ORF">INT08_04745</name>
</gene>
<evidence type="ECO:0000256" key="2">
    <source>
        <dbReference type="ARBA" id="ARBA00007353"/>
    </source>
</evidence>
<dbReference type="PANTHER" id="PTHR30616:SF2">
    <property type="entry name" value="PURINE NUCLEOSIDE PHOSPHORYLASE LACC1"/>
    <property type="match status" value="1"/>
</dbReference>
<evidence type="ECO:0000256" key="4">
    <source>
        <dbReference type="ARBA" id="ARBA00022723"/>
    </source>
</evidence>
<comment type="catalytic activity">
    <reaction evidence="8">
        <text>adenosine + phosphate = alpha-D-ribose 1-phosphate + adenine</text>
        <dbReference type="Rhea" id="RHEA:27642"/>
        <dbReference type="ChEBI" id="CHEBI:16335"/>
        <dbReference type="ChEBI" id="CHEBI:16708"/>
        <dbReference type="ChEBI" id="CHEBI:43474"/>
        <dbReference type="ChEBI" id="CHEBI:57720"/>
        <dbReference type="EC" id="2.4.2.1"/>
    </reaction>
    <physiologicalReaction direction="left-to-right" evidence="8">
        <dbReference type="Rhea" id="RHEA:27643"/>
    </physiologicalReaction>
</comment>
<evidence type="ECO:0000256" key="9">
    <source>
        <dbReference type="ARBA" id="ARBA00049893"/>
    </source>
</evidence>
<comment type="catalytic activity">
    <reaction evidence="9">
        <text>S-methyl-5'-thioadenosine + phosphate = 5-(methylsulfanyl)-alpha-D-ribose 1-phosphate + adenine</text>
        <dbReference type="Rhea" id="RHEA:11852"/>
        <dbReference type="ChEBI" id="CHEBI:16708"/>
        <dbReference type="ChEBI" id="CHEBI:17509"/>
        <dbReference type="ChEBI" id="CHEBI:43474"/>
        <dbReference type="ChEBI" id="CHEBI:58533"/>
        <dbReference type="EC" id="2.4.2.28"/>
    </reaction>
    <physiologicalReaction direction="left-to-right" evidence="9">
        <dbReference type="Rhea" id="RHEA:11853"/>
    </physiologicalReaction>
</comment>
<organism evidence="11 12">
    <name type="scientific">Prosthecochloris ethylica</name>
    <dbReference type="NCBI Taxonomy" id="2743976"/>
    <lineage>
        <taxon>Bacteria</taxon>
        <taxon>Pseudomonadati</taxon>
        <taxon>Chlorobiota</taxon>
        <taxon>Chlorobiia</taxon>
        <taxon>Chlorobiales</taxon>
        <taxon>Chlorobiaceae</taxon>
        <taxon>Prosthecochloris</taxon>
    </lineage>
</organism>
<keyword evidence="6" id="KW-0862">Zinc</keyword>
<dbReference type="PANTHER" id="PTHR30616">
    <property type="entry name" value="UNCHARACTERIZED PROTEIN YFIH"/>
    <property type="match status" value="1"/>
</dbReference>
<dbReference type="Gene3D" id="3.60.140.10">
    <property type="entry name" value="CNF1/YfiH-like putative cysteine hydrolases"/>
    <property type="match status" value="1"/>
</dbReference>
<dbReference type="CDD" id="cd16833">
    <property type="entry name" value="YfiH"/>
    <property type="match status" value="1"/>
</dbReference>
<evidence type="ECO:0000313" key="11">
    <source>
        <dbReference type="EMBL" id="MBF0636487.1"/>
    </source>
</evidence>
<dbReference type="InterPro" id="IPR038371">
    <property type="entry name" value="Cu_polyphenol_OxRdtase_sf"/>
</dbReference>
<protein>
    <recommendedName>
        <fullName evidence="10">Purine nucleoside phosphorylase</fullName>
    </recommendedName>
</protein>
<keyword evidence="12" id="KW-1185">Reference proteome</keyword>
<evidence type="ECO:0000256" key="8">
    <source>
        <dbReference type="ARBA" id="ARBA00048968"/>
    </source>
</evidence>
<dbReference type="NCBIfam" id="TIGR00726">
    <property type="entry name" value="peptidoglycan editing factor PgeF"/>
    <property type="match status" value="1"/>
</dbReference>
<evidence type="ECO:0000313" key="12">
    <source>
        <dbReference type="Proteomes" id="UP000619838"/>
    </source>
</evidence>
<keyword evidence="5" id="KW-0378">Hydrolase</keyword>
<keyword evidence="3" id="KW-0808">Transferase</keyword>
<proteinExistence type="inferred from homology"/>
<evidence type="ECO:0000256" key="5">
    <source>
        <dbReference type="ARBA" id="ARBA00022801"/>
    </source>
</evidence>
<evidence type="ECO:0000256" key="10">
    <source>
        <dbReference type="RuleBase" id="RU361274"/>
    </source>
</evidence>
<dbReference type="InterPro" id="IPR011324">
    <property type="entry name" value="Cytotoxic_necrot_fac-like_cat"/>
</dbReference>
<sequence length="267" mass="29015">MIDTVIQPAVFQPFGRVTALQTMRHGGVSPEPFTSLNFGPNTGDTPENLDANTQRLCIAMNIPPESIATAEQVHGTEICHVTEGGLYSGYDAFITTTPGIFPGILTADCFPVLLLDPVRNAVAAIHAGWKGTVGAISRITLHAMQKAFGTDPRHCFAWIGTGISARAYEVGEDVAKGFAVRYLRPSQNGRYLLDLAGANRDQLVDAGIPSIRISASPFCTFLDNRHFYSYRKEQGRTGRMLTLIGIRPLYHSSSQQPAPSRDVLQDP</sequence>
<comment type="caution">
    <text evidence="11">The sequence shown here is derived from an EMBL/GenBank/DDBJ whole genome shotgun (WGS) entry which is preliminary data.</text>
</comment>
<keyword evidence="4" id="KW-0479">Metal-binding</keyword>
<reference evidence="11 12" key="1">
    <citation type="journal article" date="2020" name="Microorganisms">
        <title>Simultaneous Genome Sequencing of Prosthecochloris ethylica and Desulfuromonas acetoxidans within a Syntrophic Mixture Reveals Unique Pili and Protein Interactions.</title>
        <authorList>
            <person name="Kyndt J.A."/>
            <person name="Van Beeumen J.J."/>
            <person name="Meyer T.E."/>
        </authorList>
    </citation>
    <scope>NUCLEOTIDE SEQUENCE [LARGE SCALE GENOMIC DNA]</scope>
    <source>
        <strain evidence="11 12">N3</strain>
    </source>
</reference>
<evidence type="ECO:0000256" key="1">
    <source>
        <dbReference type="ARBA" id="ARBA00000553"/>
    </source>
</evidence>